<evidence type="ECO:0000256" key="2">
    <source>
        <dbReference type="SAM" id="SignalP"/>
    </source>
</evidence>
<evidence type="ECO:0000313" key="3">
    <source>
        <dbReference type="EMBL" id="ARK29882.1"/>
    </source>
</evidence>
<dbReference type="InterPro" id="IPR018389">
    <property type="entry name" value="DctP_fam"/>
</dbReference>
<keyword evidence="1 2" id="KW-0732">Signal</keyword>
<protein>
    <submittedName>
        <fullName evidence="3">Lactate-binding periplasmic protein</fullName>
    </submittedName>
</protein>
<keyword evidence="4" id="KW-1185">Reference proteome</keyword>
<accession>A0A1X9MHG9</accession>
<dbReference type="EMBL" id="CP020814">
    <property type="protein sequence ID" value="ARK29882.1"/>
    <property type="molecule type" value="Genomic_DNA"/>
</dbReference>
<feature type="chain" id="PRO_5039343187" evidence="2">
    <location>
        <begin position="27"/>
        <end position="358"/>
    </location>
</feature>
<dbReference type="PANTHER" id="PTHR33376">
    <property type="match status" value="1"/>
</dbReference>
<dbReference type="PROSITE" id="PS51257">
    <property type="entry name" value="PROKAR_LIPOPROTEIN"/>
    <property type="match status" value="1"/>
</dbReference>
<dbReference type="RefSeq" id="WP_066152310.1">
    <property type="nucleotide sequence ID" value="NZ_CP020814.1"/>
</dbReference>
<sequence precursor="true">MLKKSGSKGRLLCFMVIAIVSVIMTACSSGESSGTAEEGRANQEVYQFEFNNVSSSLSSTTKDVILPWVEMVEEKTDGRVKINVHHGGALGKIGTVYQDVSNGVYDMATMYSQSVEETENHLITVGDLPFIATNDIEIDSKVMTEFYNRHKDEVLNGVEVMGVTTGGLTNMLSSKPIETIEDFKGLTIRAGADSESAIYFDWGMTPVEVAPEERYDALQRGIITAMGTAKSVAVDSRYYEVVDYYYELPYKTMHVFAIVNENRFQSLPEDLQQLFREELFPAYQELKVRETIIQEDVYLEQLKDEINVSVFPEEELEKLKDITTSSEAAWIDNANKRGLDGEGLLEEYREIQKELAAQ</sequence>
<evidence type="ECO:0000313" key="4">
    <source>
        <dbReference type="Proteomes" id="UP000193006"/>
    </source>
</evidence>
<dbReference type="AlphaFoldDB" id="A0A1X9MHG9"/>
<feature type="signal peptide" evidence="2">
    <location>
        <begin position="1"/>
        <end position="26"/>
    </location>
</feature>
<proteinExistence type="predicted"/>
<dbReference type="InterPro" id="IPR038404">
    <property type="entry name" value="TRAP_DctP_sf"/>
</dbReference>
<reference evidence="3 4" key="1">
    <citation type="submission" date="2017-04" db="EMBL/GenBank/DDBJ databases">
        <title>Bacillus krulwichiae AM31D Genome sequencing and assembly.</title>
        <authorList>
            <person name="Krulwich T.A."/>
            <person name="Anastor L."/>
            <person name="Ehrlich R."/>
            <person name="Ehrlich G.D."/>
            <person name="Janto B."/>
        </authorList>
    </citation>
    <scope>NUCLEOTIDE SEQUENCE [LARGE SCALE GENOMIC DNA]</scope>
    <source>
        <strain evidence="3 4">AM31D</strain>
    </source>
</reference>
<dbReference type="KEGG" id="bkw:BkAM31D_08410"/>
<evidence type="ECO:0000256" key="1">
    <source>
        <dbReference type="ARBA" id="ARBA00022729"/>
    </source>
</evidence>
<dbReference type="Proteomes" id="UP000193006">
    <property type="component" value="Chromosome"/>
</dbReference>
<name>A0A1X9MHG9_9BACI</name>
<gene>
    <name evidence="3" type="ORF">BkAM31D_08410</name>
</gene>
<dbReference type="PANTHER" id="PTHR33376:SF5">
    <property type="entry name" value="EXTRACYTOPLASMIC SOLUTE RECEPTOR PROTEIN"/>
    <property type="match status" value="1"/>
</dbReference>
<dbReference type="Gene3D" id="3.40.190.170">
    <property type="entry name" value="Bacterial extracellular solute-binding protein, family 7"/>
    <property type="match status" value="1"/>
</dbReference>
<dbReference type="GO" id="GO:0055085">
    <property type="term" value="P:transmembrane transport"/>
    <property type="evidence" value="ECO:0007669"/>
    <property type="project" value="InterPro"/>
</dbReference>
<dbReference type="STRING" id="199441.BkAM31D_08410"/>
<organism evidence="3 4">
    <name type="scientific">Halalkalibacter krulwichiae</name>
    <dbReference type="NCBI Taxonomy" id="199441"/>
    <lineage>
        <taxon>Bacteria</taxon>
        <taxon>Bacillati</taxon>
        <taxon>Bacillota</taxon>
        <taxon>Bacilli</taxon>
        <taxon>Bacillales</taxon>
        <taxon>Bacillaceae</taxon>
        <taxon>Halalkalibacter</taxon>
    </lineage>
</organism>
<dbReference type="NCBIfam" id="NF037995">
    <property type="entry name" value="TRAP_S1"/>
    <property type="match status" value="1"/>
</dbReference>
<dbReference type="Pfam" id="PF03480">
    <property type="entry name" value="DctP"/>
    <property type="match status" value="1"/>
</dbReference>